<protein>
    <submittedName>
        <fullName evidence="1">Uncharacterized protein</fullName>
    </submittedName>
</protein>
<name>A0A8S5RM16_9VIRU</name>
<organism evidence="1">
    <name type="scientific">virus sp. ctLpa4</name>
    <dbReference type="NCBI Taxonomy" id="2825814"/>
    <lineage>
        <taxon>Viruses</taxon>
    </lineage>
</organism>
<accession>A0A8S5RM16</accession>
<sequence length="39" mass="4349">MLIDAPGVEDEDTTKSDTEIVLTDDNADEVMKLINNLNR</sequence>
<proteinExistence type="predicted"/>
<dbReference type="EMBL" id="BK059118">
    <property type="protein sequence ID" value="DAE32211.1"/>
    <property type="molecule type" value="Genomic_DNA"/>
</dbReference>
<reference evidence="1" key="1">
    <citation type="journal article" date="2021" name="Proc. Natl. Acad. Sci. U.S.A.">
        <title>A Catalog of Tens of Thousands of Viruses from Human Metagenomes Reveals Hidden Associations with Chronic Diseases.</title>
        <authorList>
            <person name="Tisza M.J."/>
            <person name="Buck C.B."/>
        </authorList>
    </citation>
    <scope>NUCLEOTIDE SEQUENCE</scope>
    <source>
        <strain evidence="1">CtLpa4</strain>
    </source>
</reference>
<evidence type="ECO:0000313" key="1">
    <source>
        <dbReference type="EMBL" id="DAE32211.1"/>
    </source>
</evidence>